<accession>A0A928WZJ7</accession>
<gene>
    <name evidence="1" type="ORF">IQ260_06400</name>
</gene>
<comment type="caution">
    <text evidence="1">The sequence shown here is derived from an EMBL/GenBank/DDBJ whole genome shotgun (WGS) entry which is preliminary data.</text>
</comment>
<proteinExistence type="predicted"/>
<dbReference type="RefSeq" id="WP_193991919.1">
    <property type="nucleotide sequence ID" value="NZ_JADEXP010000035.1"/>
</dbReference>
<name>A0A928WZJ7_LEPEC</name>
<protein>
    <submittedName>
        <fullName evidence="1">Dethiobiotin synthetase</fullName>
    </submittedName>
</protein>
<evidence type="ECO:0000313" key="2">
    <source>
        <dbReference type="Proteomes" id="UP000615026"/>
    </source>
</evidence>
<dbReference type="EMBL" id="JADEXP010000035">
    <property type="protein sequence ID" value="MBE9066279.1"/>
    <property type="molecule type" value="Genomic_DNA"/>
</dbReference>
<reference evidence="1" key="1">
    <citation type="submission" date="2020-10" db="EMBL/GenBank/DDBJ databases">
        <authorList>
            <person name="Castelo-Branco R."/>
            <person name="Eusebio N."/>
            <person name="Adriana R."/>
            <person name="Vieira A."/>
            <person name="Brugerolle De Fraissinette N."/>
            <person name="Rezende De Castro R."/>
            <person name="Schneider M.P."/>
            <person name="Vasconcelos V."/>
            <person name="Leao P.N."/>
        </authorList>
    </citation>
    <scope>NUCLEOTIDE SEQUENCE</scope>
    <source>
        <strain evidence="1">LEGE 11479</strain>
    </source>
</reference>
<sequence length="110" mass="12381">MDTKTARYVLMTQADVTVTDSFLGRLKQHQPPVPGQVTSLLLALNTLRQDLKTAQTLDRTLVYALHQLAYESRQCYEQGKQARVEWPPILDADIERIAIATAQIFKGEPA</sequence>
<organism evidence="1 2">
    <name type="scientific">Leptolyngbya cf. ectocarpi LEGE 11479</name>
    <dbReference type="NCBI Taxonomy" id="1828722"/>
    <lineage>
        <taxon>Bacteria</taxon>
        <taxon>Bacillati</taxon>
        <taxon>Cyanobacteriota</taxon>
        <taxon>Cyanophyceae</taxon>
        <taxon>Leptolyngbyales</taxon>
        <taxon>Leptolyngbyaceae</taxon>
        <taxon>Leptolyngbya group</taxon>
        <taxon>Leptolyngbya</taxon>
    </lineage>
</organism>
<dbReference type="AlphaFoldDB" id="A0A928WZJ7"/>
<dbReference type="Proteomes" id="UP000615026">
    <property type="component" value="Unassembled WGS sequence"/>
</dbReference>
<evidence type="ECO:0000313" key="1">
    <source>
        <dbReference type="EMBL" id="MBE9066279.1"/>
    </source>
</evidence>
<keyword evidence="2" id="KW-1185">Reference proteome</keyword>